<accession>A0A0X8HWT4</accession>
<dbReference type="Proteomes" id="UP000243052">
    <property type="component" value="Chromosome viii"/>
</dbReference>
<evidence type="ECO:0000256" key="1">
    <source>
        <dbReference type="SAM" id="MobiDB-lite"/>
    </source>
</evidence>
<dbReference type="STRING" id="45286.A0A0X8HWT4"/>
<sequence>MGDKNTAIVVANVEPEDAPPEEVERLNAIKMGTSDGVKSHGDSEQSTKQRDSNESLLGMVMQNTIINNAVTLYEQTKSQHPKFTKHVEVMGRKASTMVRKTSEFWGQTEGREKHYRDEGYDTATPLDDEDLGTPMRFSKRQKIKENFKEYRLNMSIESKKQLITCLHLLKLANKKLSDTVASLQDLVQKEITTAEALPARDVEDDENEQFYDASETLVDDRSKEIKMEVVGTVKKVYSLISQCAGNSLPEPARTQVRETLLKLPVNWNSSVNSTSKLRTTDSRLSTNNKILILAEESLEMVGNVIQVFDGTIGKAEEWVKHKQELKEMIKAQYLEAQLKIKVKQQLEKEKAEREEQELKTKEGRRGSKIGDTP</sequence>
<protein>
    <submittedName>
        <fullName evidence="2">HHR172Wp</fullName>
    </submittedName>
</protein>
<keyword evidence="3" id="KW-1185">Reference proteome</keyword>
<dbReference type="GO" id="GO:0005634">
    <property type="term" value="C:nucleus"/>
    <property type="evidence" value="ECO:0007669"/>
    <property type="project" value="TreeGrafter"/>
</dbReference>
<dbReference type="GeneID" id="28726318"/>
<dbReference type="Pfam" id="PF08618">
    <property type="entry name" value="Opi1"/>
    <property type="match status" value="1"/>
</dbReference>
<feature type="compositionally biased region" description="Basic and acidic residues" evidence="1">
    <location>
        <begin position="37"/>
        <end position="53"/>
    </location>
</feature>
<gene>
    <name evidence="2" type="ORF">AW171_hschr85012</name>
</gene>
<evidence type="ECO:0000313" key="3">
    <source>
        <dbReference type="Proteomes" id="UP000243052"/>
    </source>
</evidence>
<dbReference type="GO" id="GO:0006357">
    <property type="term" value="P:regulation of transcription by RNA polymerase II"/>
    <property type="evidence" value="ECO:0007669"/>
    <property type="project" value="TreeGrafter"/>
</dbReference>
<dbReference type="GO" id="GO:0003714">
    <property type="term" value="F:transcription corepressor activity"/>
    <property type="evidence" value="ECO:0007669"/>
    <property type="project" value="InterPro"/>
</dbReference>
<proteinExistence type="predicted"/>
<organism evidence="2 3">
    <name type="scientific">Eremothecium sinecaudum</name>
    <dbReference type="NCBI Taxonomy" id="45286"/>
    <lineage>
        <taxon>Eukaryota</taxon>
        <taxon>Fungi</taxon>
        <taxon>Dikarya</taxon>
        <taxon>Ascomycota</taxon>
        <taxon>Saccharomycotina</taxon>
        <taxon>Saccharomycetes</taxon>
        <taxon>Saccharomycetales</taxon>
        <taxon>Saccharomycetaceae</taxon>
        <taxon>Eremothecium</taxon>
    </lineage>
</organism>
<dbReference type="PANTHER" id="PTHR38406">
    <property type="entry name" value="TRANSCRIPTIONAL REPRESSOR OPI1"/>
    <property type="match status" value="1"/>
</dbReference>
<reference evidence="2 3" key="1">
    <citation type="submission" date="2016-01" db="EMBL/GenBank/DDBJ databases">
        <title>Genome sequence of the yeast Holleya sinecauda.</title>
        <authorList>
            <person name="Dietrich F.S."/>
        </authorList>
    </citation>
    <scope>NUCLEOTIDE SEQUENCE [LARGE SCALE GENOMIC DNA]</scope>
    <source>
        <strain evidence="2 3">ATCC 58844</strain>
    </source>
</reference>
<dbReference type="GO" id="GO:0008654">
    <property type="term" value="P:phospholipid biosynthetic process"/>
    <property type="evidence" value="ECO:0007669"/>
    <property type="project" value="TreeGrafter"/>
</dbReference>
<dbReference type="InterPro" id="IPR013927">
    <property type="entry name" value="TF_Opi1_Ccg-8"/>
</dbReference>
<dbReference type="EMBL" id="CP014248">
    <property type="protein sequence ID" value="AMD22941.1"/>
    <property type="molecule type" value="Genomic_DNA"/>
</dbReference>
<feature type="compositionally biased region" description="Basic and acidic residues" evidence="1">
    <location>
        <begin position="349"/>
        <end position="365"/>
    </location>
</feature>
<dbReference type="AlphaFoldDB" id="A0A0X8HWT4"/>
<evidence type="ECO:0000313" key="2">
    <source>
        <dbReference type="EMBL" id="AMD22941.1"/>
    </source>
</evidence>
<dbReference type="RefSeq" id="XP_017989937.1">
    <property type="nucleotide sequence ID" value="XM_018134448.1"/>
</dbReference>
<feature type="region of interest" description="Disordered" evidence="1">
    <location>
        <begin position="349"/>
        <end position="373"/>
    </location>
</feature>
<feature type="region of interest" description="Disordered" evidence="1">
    <location>
        <begin position="26"/>
        <end position="55"/>
    </location>
</feature>
<dbReference type="GO" id="GO:0030968">
    <property type="term" value="P:endoplasmic reticulum unfolded protein response"/>
    <property type="evidence" value="ECO:0007669"/>
    <property type="project" value="TreeGrafter"/>
</dbReference>
<dbReference type="OrthoDB" id="2441642at2759"/>
<name>A0A0X8HWT4_9SACH</name>
<dbReference type="PANTHER" id="PTHR38406:SF1">
    <property type="entry name" value="TRANSCRIPTIONAL REPRESSOR OPI1"/>
    <property type="match status" value="1"/>
</dbReference>
<dbReference type="GO" id="GO:0005783">
    <property type="term" value="C:endoplasmic reticulum"/>
    <property type="evidence" value="ECO:0007669"/>
    <property type="project" value="TreeGrafter"/>
</dbReference>